<feature type="transmembrane region" description="Helical" evidence="6">
    <location>
        <begin position="133"/>
        <end position="152"/>
    </location>
</feature>
<gene>
    <name evidence="8" type="ORF">GX523_09880</name>
</gene>
<evidence type="ECO:0000256" key="1">
    <source>
        <dbReference type="ARBA" id="ARBA00004651"/>
    </source>
</evidence>
<dbReference type="InterPro" id="IPR051817">
    <property type="entry name" value="FDH_cytochrome_b556_subunit"/>
</dbReference>
<dbReference type="AlphaFoldDB" id="A0A7C6Z4P9"/>
<comment type="subcellular location">
    <subcellularLocation>
        <location evidence="1">Cell membrane</location>
        <topology evidence="1">Multi-pass membrane protein</topology>
    </subcellularLocation>
</comment>
<dbReference type="GO" id="GO:0005886">
    <property type="term" value="C:plasma membrane"/>
    <property type="evidence" value="ECO:0007669"/>
    <property type="project" value="UniProtKB-SubCell"/>
</dbReference>
<feature type="transmembrane region" description="Helical" evidence="6">
    <location>
        <begin position="62"/>
        <end position="80"/>
    </location>
</feature>
<dbReference type="GO" id="GO:0015944">
    <property type="term" value="P:formate oxidation"/>
    <property type="evidence" value="ECO:0007669"/>
    <property type="project" value="TreeGrafter"/>
</dbReference>
<dbReference type="GO" id="GO:0009055">
    <property type="term" value="F:electron transfer activity"/>
    <property type="evidence" value="ECO:0007669"/>
    <property type="project" value="InterPro"/>
</dbReference>
<evidence type="ECO:0000313" key="8">
    <source>
        <dbReference type="EMBL" id="HHY27030.1"/>
    </source>
</evidence>
<reference evidence="8 9" key="1">
    <citation type="journal article" date="2020" name="Biotechnol. Biofuels">
        <title>New insights from the biogas microbiome by comprehensive genome-resolved metagenomics of nearly 1600 species originating from multiple anaerobic digesters.</title>
        <authorList>
            <person name="Campanaro S."/>
            <person name="Treu L."/>
            <person name="Rodriguez-R L.M."/>
            <person name="Kovalovszki A."/>
            <person name="Ziels R.M."/>
            <person name="Maus I."/>
            <person name="Zhu X."/>
            <person name="Kougias P.G."/>
            <person name="Basile A."/>
            <person name="Luo G."/>
            <person name="Schluter A."/>
            <person name="Konstantinidis K.T."/>
            <person name="Angelidaki I."/>
        </authorList>
    </citation>
    <scope>NUCLEOTIDE SEQUENCE [LARGE SCALE GENOMIC DNA]</scope>
    <source>
        <strain evidence="8">AS05jafATM_4</strain>
    </source>
</reference>
<dbReference type="GO" id="GO:0009326">
    <property type="term" value="C:formate dehydrogenase complex"/>
    <property type="evidence" value="ECO:0007669"/>
    <property type="project" value="TreeGrafter"/>
</dbReference>
<dbReference type="GO" id="GO:0036397">
    <property type="term" value="F:formate dehydrogenase (quinone) activity"/>
    <property type="evidence" value="ECO:0007669"/>
    <property type="project" value="TreeGrafter"/>
</dbReference>
<dbReference type="GO" id="GO:0022904">
    <property type="term" value="P:respiratory electron transport chain"/>
    <property type="evidence" value="ECO:0007669"/>
    <property type="project" value="InterPro"/>
</dbReference>
<protein>
    <submittedName>
        <fullName evidence="8">Formate dehydrogenase</fullName>
    </submittedName>
</protein>
<feature type="transmembrane region" description="Helical" evidence="6">
    <location>
        <begin position="31"/>
        <end position="56"/>
    </location>
</feature>
<dbReference type="GO" id="GO:0009061">
    <property type="term" value="P:anaerobic respiration"/>
    <property type="evidence" value="ECO:0007669"/>
    <property type="project" value="TreeGrafter"/>
</dbReference>
<dbReference type="Pfam" id="PF01292">
    <property type="entry name" value="Ni_hydr_CYTB"/>
    <property type="match status" value="1"/>
</dbReference>
<dbReference type="PANTHER" id="PTHR30074">
    <property type="entry name" value="FORMATE DEHYDROGENASE, NITRATE-INDUCIBLE, CYTOCHROME B556 FDN SUBUNIT"/>
    <property type="match status" value="1"/>
</dbReference>
<evidence type="ECO:0000256" key="6">
    <source>
        <dbReference type="SAM" id="Phobius"/>
    </source>
</evidence>
<name>A0A7C6Z4P9_9FIRM</name>
<evidence type="ECO:0000256" key="4">
    <source>
        <dbReference type="ARBA" id="ARBA00022989"/>
    </source>
</evidence>
<evidence type="ECO:0000256" key="5">
    <source>
        <dbReference type="ARBA" id="ARBA00023136"/>
    </source>
</evidence>
<dbReference type="Gene3D" id="1.20.950.20">
    <property type="entry name" value="Transmembrane di-heme cytochromes, Chain C"/>
    <property type="match status" value="1"/>
</dbReference>
<comment type="caution">
    <text evidence="8">The sequence shown here is derived from an EMBL/GenBank/DDBJ whole genome shotgun (WGS) entry which is preliminary data.</text>
</comment>
<dbReference type="Proteomes" id="UP000553059">
    <property type="component" value="Unassembled WGS sequence"/>
</dbReference>
<organism evidence="8 9">
    <name type="scientific">Desulfitobacterium dehalogenans</name>
    <dbReference type="NCBI Taxonomy" id="36854"/>
    <lineage>
        <taxon>Bacteria</taxon>
        <taxon>Bacillati</taxon>
        <taxon>Bacillota</taxon>
        <taxon>Clostridia</taxon>
        <taxon>Eubacteriales</taxon>
        <taxon>Desulfitobacteriaceae</taxon>
        <taxon>Desulfitobacterium</taxon>
    </lineage>
</organism>
<keyword evidence="4 6" id="KW-1133">Transmembrane helix</keyword>
<dbReference type="InterPro" id="IPR011577">
    <property type="entry name" value="Cyt_b561_bac/Ni-Hgenase"/>
</dbReference>
<accession>A0A7C6Z4P9</accession>
<feature type="domain" description="Cytochrome b561 bacterial/Ni-hydrogenase" evidence="7">
    <location>
        <begin position="15"/>
        <end position="201"/>
    </location>
</feature>
<keyword evidence="5 6" id="KW-0472">Membrane</keyword>
<dbReference type="SUPFAM" id="SSF81342">
    <property type="entry name" value="Transmembrane di-heme cytochromes"/>
    <property type="match status" value="1"/>
</dbReference>
<keyword evidence="3 6" id="KW-0812">Transmembrane</keyword>
<dbReference type="EMBL" id="DUTF01000225">
    <property type="protein sequence ID" value="HHY27030.1"/>
    <property type="molecule type" value="Genomic_DNA"/>
</dbReference>
<keyword evidence="2" id="KW-1003">Cell membrane</keyword>
<feature type="transmembrane region" description="Helical" evidence="6">
    <location>
        <begin position="164"/>
        <end position="186"/>
    </location>
</feature>
<evidence type="ECO:0000259" key="7">
    <source>
        <dbReference type="Pfam" id="PF01292"/>
    </source>
</evidence>
<dbReference type="InterPro" id="IPR016174">
    <property type="entry name" value="Di-haem_cyt_TM"/>
</dbReference>
<sequence>MAQNSKQVPEGKVLRFTGGERFSHWVHASSFLILLFTGLAVLSVTFRPVMAIVGGIENARMIHRVVAVIFVVVVGLKFFIGDTKHHWQWIRSVFTWTKADVMHVKAFATEFFGGHGNYPPQAKYNGGEKINSLFTIFGSIFIAISGFIMWFPQYFPISLVRIAYPVHDLAMIFMTTALIGHLYLALLHPESRVALQGMLKGYVPKGFAKSHHGAWYEEIQKQEKAGK</sequence>
<evidence type="ECO:0000313" key="9">
    <source>
        <dbReference type="Proteomes" id="UP000553059"/>
    </source>
</evidence>
<proteinExistence type="predicted"/>
<dbReference type="PANTHER" id="PTHR30074:SF6">
    <property type="entry name" value="FORMATE DEHYDROGENASE GAMMA SUBUNIT"/>
    <property type="match status" value="1"/>
</dbReference>
<evidence type="ECO:0000256" key="2">
    <source>
        <dbReference type="ARBA" id="ARBA00022475"/>
    </source>
</evidence>
<evidence type="ECO:0000256" key="3">
    <source>
        <dbReference type="ARBA" id="ARBA00022692"/>
    </source>
</evidence>